<gene>
    <name evidence="1" type="ORF">CAEBREN_13446</name>
</gene>
<evidence type="ECO:0000313" key="1">
    <source>
        <dbReference type="EMBL" id="EGT47444.1"/>
    </source>
</evidence>
<reference evidence="2" key="1">
    <citation type="submission" date="2011-07" db="EMBL/GenBank/DDBJ databases">
        <authorList>
            <consortium name="Caenorhabditis brenneri Sequencing and Analysis Consortium"/>
            <person name="Wilson R.K."/>
        </authorList>
    </citation>
    <scope>NUCLEOTIDE SEQUENCE [LARGE SCALE GENOMIC DNA]</scope>
    <source>
        <strain evidence="2">PB2801</strain>
    </source>
</reference>
<dbReference type="eggNOG" id="ENOG502TIWN">
    <property type="taxonomic scope" value="Eukaryota"/>
</dbReference>
<sequence>MQNDDAFLMTSEPEDDLVIDDEVMEHDPAPSPASTSNNISVKEKINEEMDHMLNTPWYNLSQDQAEIIHRLLVAAQNRRMDEEELRRSIESSLMELAMIRGRTAQVLPQTVPLYD</sequence>
<name>G0MYI2_CAEBE</name>
<dbReference type="InParanoid" id="G0MYI2"/>
<keyword evidence="2" id="KW-1185">Reference proteome</keyword>
<organism evidence="2">
    <name type="scientific">Caenorhabditis brenneri</name>
    <name type="common">Nematode worm</name>
    <dbReference type="NCBI Taxonomy" id="135651"/>
    <lineage>
        <taxon>Eukaryota</taxon>
        <taxon>Metazoa</taxon>
        <taxon>Ecdysozoa</taxon>
        <taxon>Nematoda</taxon>
        <taxon>Chromadorea</taxon>
        <taxon>Rhabditida</taxon>
        <taxon>Rhabditina</taxon>
        <taxon>Rhabditomorpha</taxon>
        <taxon>Rhabditoidea</taxon>
        <taxon>Rhabditidae</taxon>
        <taxon>Peloderinae</taxon>
        <taxon>Caenorhabditis</taxon>
    </lineage>
</organism>
<dbReference type="AlphaFoldDB" id="G0MYI2"/>
<dbReference type="OMA" id="ELATIRW"/>
<dbReference type="OrthoDB" id="5845637at2759"/>
<dbReference type="EMBL" id="GL379820">
    <property type="protein sequence ID" value="EGT47444.1"/>
    <property type="molecule type" value="Genomic_DNA"/>
</dbReference>
<protein>
    <submittedName>
        <fullName evidence="1">Uncharacterized protein</fullName>
    </submittedName>
</protein>
<evidence type="ECO:0000313" key="2">
    <source>
        <dbReference type="Proteomes" id="UP000008068"/>
    </source>
</evidence>
<proteinExistence type="predicted"/>
<accession>G0MYI2</accession>
<dbReference type="Proteomes" id="UP000008068">
    <property type="component" value="Unassembled WGS sequence"/>
</dbReference>
<dbReference type="FunCoup" id="G0MYI2">
    <property type="interactions" value="1103"/>
</dbReference>
<dbReference type="HOGENOM" id="CLU_152760_0_0_1"/>